<feature type="compositionally biased region" description="Basic and acidic residues" evidence="1">
    <location>
        <begin position="574"/>
        <end position="595"/>
    </location>
</feature>
<dbReference type="RefSeq" id="WP_230276418.1">
    <property type="nucleotide sequence ID" value="NZ_JAJKFW010000059.1"/>
</dbReference>
<feature type="transmembrane region" description="Helical" evidence="2">
    <location>
        <begin position="360"/>
        <end position="386"/>
    </location>
</feature>
<feature type="transmembrane region" description="Helical" evidence="2">
    <location>
        <begin position="437"/>
        <end position="458"/>
    </location>
</feature>
<feature type="compositionally biased region" description="Acidic residues" evidence="1">
    <location>
        <begin position="184"/>
        <end position="198"/>
    </location>
</feature>
<feature type="region of interest" description="Disordered" evidence="1">
    <location>
        <begin position="36"/>
        <end position="218"/>
    </location>
</feature>
<name>A0ABS8NMF4_9BACT</name>
<keyword evidence="2" id="KW-0812">Transmembrane</keyword>
<comment type="caution">
    <text evidence="3">The sequence shown here is derived from an EMBL/GenBank/DDBJ whole genome shotgun (WGS) entry which is preliminary data.</text>
</comment>
<evidence type="ECO:0000313" key="3">
    <source>
        <dbReference type="EMBL" id="MCC9644717.1"/>
    </source>
</evidence>
<reference evidence="3" key="1">
    <citation type="submission" date="2021-11" db="EMBL/GenBank/DDBJ databases">
        <title>Genome sequence.</title>
        <authorList>
            <person name="Sun Q."/>
        </authorList>
    </citation>
    <scope>NUCLEOTIDE SEQUENCE</scope>
    <source>
        <strain evidence="3">JC740</strain>
    </source>
</reference>
<evidence type="ECO:0000256" key="1">
    <source>
        <dbReference type="SAM" id="MobiDB-lite"/>
    </source>
</evidence>
<keyword evidence="2" id="KW-1133">Transmembrane helix</keyword>
<keyword evidence="2" id="KW-0472">Membrane</keyword>
<protein>
    <recommendedName>
        <fullName evidence="5">Transmembrane protein</fullName>
    </recommendedName>
</protein>
<feature type="transmembrane region" description="Helical" evidence="2">
    <location>
        <begin position="540"/>
        <end position="560"/>
    </location>
</feature>
<feature type="region of interest" description="Disordered" evidence="1">
    <location>
        <begin position="573"/>
        <end position="595"/>
    </location>
</feature>
<evidence type="ECO:0008006" key="5">
    <source>
        <dbReference type="Google" id="ProtNLM"/>
    </source>
</evidence>
<feature type="transmembrane region" description="Helical" evidence="2">
    <location>
        <begin position="512"/>
        <end position="533"/>
    </location>
</feature>
<organism evidence="3 4">
    <name type="scientific">Rhodopirellula halodulae</name>
    <dbReference type="NCBI Taxonomy" id="2894198"/>
    <lineage>
        <taxon>Bacteria</taxon>
        <taxon>Pseudomonadati</taxon>
        <taxon>Planctomycetota</taxon>
        <taxon>Planctomycetia</taxon>
        <taxon>Pirellulales</taxon>
        <taxon>Pirellulaceae</taxon>
        <taxon>Rhodopirellula</taxon>
    </lineage>
</organism>
<feature type="compositionally biased region" description="Low complexity" evidence="1">
    <location>
        <begin position="108"/>
        <end position="130"/>
    </location>
</feature>
<feature type="compositionally biased region" description="Low complexity" evidence="1">
    <location>
        <begin position="68"/>
        <end position="93"/>
    </location>
</feature>
<dbReference type="EMBL" id="JAJKFW010000059">
    <property type="protein sequence ID" value="MCC9644717.1"/>
    <property type="molecule type" value="Genomic_DNA"/>
</dbReference>
<feature type="compositionally biased region" description="Polar residues" evidence="1">
    <location>
        <begin position="203"/>
        <end position="212"/>
    </location>
</feature>
<accession>A0ABS8NMF4</accession>
<evidence type="ECO:0000313" key="4">
    <source>
        <dbReference type="Proteomes" id="UP001430306"/>
    </source>
</evidence>
<evidence type="ECO:0000256" key="2">
    <source>
        <dbReference type="SAM" id="Phobius"/>
    </source>
</evidence>
<dbReference type="Proteomes" id="UP001430306">
    <property type="component" value="Unassembled WGS sequence"/>
</dbReference>
<feature type="compositionally biased region" description="Low complexity" evidence="1">
    <location>
        <begin position="173"/>
        <end position="183"/>
    </location>
</feature>
<sequence>MTQSVQCPRCMAAVAVSDDAGGTRVLCPKCEETFLVPGISASSTNDDDDWLELSDPPPRPKPTTTVGSSPAATPKPAASTPATTPKPAATSPPVQAKSQPVSDESASEDSSLGDLGALLNNSSGSSSSSTADEDDMFGGLDLPPMDVGDDDGSDPFELQDLSDAIQNASQGKPSAAAAASSSDPFDDPDDPFNLDAMEETSAFPGSQSSASGDPTVDPLFEKANSYANKASGARASASDEPVAHNVEYETNYRVRCPVCSTVINVTANKAGKQVRCHDCHKMVKVPPPPKKKKKVVIDMDRAESFQFNESAVTQKDRPADPFRRSAEELLAEAAKVEEESPAADYDVPKITDWAKGVFGIFFQFGVVVHWLILSAIASTLAGLVLASGYAAGLMFLFPAGVFYGAMVLACGFVILQSVSNDEESVSDWPLTLEPLEWMAPTIFCFAAVGLTGGPGWLLGHMAFGENLATVCLIMLSIFLLFPFVLLSMLDMQNIFVPFSPEVGRSVTRCEEAWGGFYLSSALVFFGVFMVFAAASLVPPIGAAVICIFTATAATFIYFGMLGRLAKAIGQSVNEKPRPNDIDEVREAERARQSGQ</sequence>
<gene>
    <name evidence="3" type="ORF">LOC71_20785</name>
</gene>
<keyword evidence="4" id="KW-1185">Reference proteome</keyword>
<feature type="transmembrane region" description="Helical" evidence="2">
    <location>
        <begin position="470"/>
        <end position="489"/>
    </location>
</feature>
<feature type="transmembrane region" description="Helical" evidence="2">
    <location>
        <begin position="393"/>
        <end position="417"/>
    </location>
</feature>
<proteinExistence type="predicted"/>